<dbReference type="OrthoDB" id="2128042at2759"/>
<feature type="compositionally biased region" description="Pro residues" evidence="1">
    <location>
        <begin position="404"/>
        <end position="415"/>
    </location>
</feature>
<dbReference type="GO" id="GO:0005886">
    <property type="term" value="C:plasma membrane"/>
    <property type="evidence" value="ECO:0007669"/>
    <property type="project" value="InterPro"/>
</dbReference>
<dbReference type="AlphaFoldDB" id="A0A4S3JB20"/>
<keyword evidence="5" id="KW-1185">Reference proteome</keyword>
<feature type="compositionally biased region" description="Low complexity" evidence="1">
    <location>
        <begin position="329"/>
        <end position="339"/>
    </location>
</feature>
<feature type="compositionally biased region" description="Low complexity" evidence="1">
    <location>
        <begin position="482"/>
        <end position="494"/>
    </location>
</feature>
<dbReference type="GO" id="GO:0015079">
    <property type="term" value="F:potassium ion transmembrane transporter activity"/>
    <property type="evidence" value="ECO:0007669"/>
    <property type="project" value="InterPro"/>
</dbReference>
<sequence>MPCCGDREKGVVSQEEKWDYINLKDFKSESCLTPFSYFFLWVFLLISLAVYAVDIFTAVNLLAFSRWAGQIKPAIPFQISRWIFAVCIIISFVLLILRWVNAIRAIRSGSIAQSYLNSLAVRIQSVRMGKTGRGWKRFLVFAELTKSKKGAEYVALFAYFSFETWMNTIFADGPRQVVNALTLYSVMQLDLLPGGQNAAHSDSPAVVQFFNNVKILAEQNNLRALILFGMLFTLVIWVLSIIKLALAIILYLIFLFHHIPADDGSLKTYCRRKINTRLMRIVRQKVDKALAKGIALQDRAPTRPHLGLDTKPTLPAVGGNEDDKGPIVTTISRSTTQTTLPPYSSRPGTAGPDRNPKLPDVAMFEENPPLSRTLTKSSAYSDAASISGSTGVSGYSPLDRQTSPAPPVPPLPNQVPVPLQRNQVPMSRSDFMPAPLSSARNSGPMTPAARFGQPGDDYEAYSSHDQPSSAYHSYGPATGPTARSRAAGVAVSSSDRGPTCMFSPSGPRVGSTPRPSHPHSAYAFPPRSYTPASSSVNQSQPSLRPVDGTLMRSFPYVGQRETPGPQEPNGYSAFNQSSRNSPEPASDVQNLSLPVYTQEQLRPSPPNQLRTGPPSSVRAYTPREYAPQPQPPREDFF</sequence>
<dbReference type="GeneID" id="54331197"/>
<dbReference type="InterPro" id="IPR031606">
    <property type="entry name" value="Kch1/2"/>
</dbReference>
<proteinExistence type="predicted"/>
<accession>A0A4S3JB20</accession>
<dbReference type="EMBL" id="QUQM01000006">
    <property type="protein sequence ID" value="KAA8644294.1"/>
    <property type="molecule type" value="Genomic_DNA"/>
</dbReference>
<dbReference type="RefSeq" id="XP_033423655.1">
    <property type="nucleotide sequence ID" value="XM_033573103.1"/>
</dbReference>
<evidence type="ECO:0000256" key="2">
    <source>
        <dbReference type="SAM" id="Phobius"/>
    </source>
</evidence>
<dbReference type="Proteomes" id="UP000324241">
    <property type="component" value="Unassembled WGS sequence"/>
</dbReference>
<name>A0A4S3JB20_9EURO</name>
<organism evidence="4 5">
    <name type="scientific">Aspergillus tanneri</name>
    <dbReference type="NCBI Taxonomy" id="1220188"/>
    <lineage>
        <taxon>Eukaryota</taxon>
        <taxon>Fungi</taxon>
        <taxon>Dikarya</taxon>
        <taxon>Ascomycota</taxon>
        <taxon>Pezizomycotina</taxon>
        <taxon>Eurotiomycetes</taxon>
        <taxon>Eurotiomycetidae</taxon>
        <taxon>Eurotiales</taxon>
        <taxon>Aspergillaceae</taxon>
        <taxon>Aspergillus</taxon>
        <taxon>Aspergillus subgen. Circumdati</taxon>
    </lineage>
</organism>
<feature type="compositionally biased region" description="Polar residues" evidence="1">
    <location>
        <begin position="572"/>
        <end position="614"/>
    </location>
</feature>
<feature type="transmembrane region" description="Helical" evidence="2">
    <location>
        <begin position="37"/>
        <end position="59"/>
    </location>
</feature>
<evidence type="ECO:0000313" key="3">
    <source>
        <dbReference type="EMBL" id="KAA8644294.1"/>
    </source>
</evidence>
<evidence type="ECO:0000313" key="6">
    <source>
        <dbReference type="Proteomes" id="UP000324241"/>
    </source>
</evidence>
<reference evidence="3 6" key="2">
    <citation type="submission" date="2019-08" db="EMBL/GenBank/DDBJ databases">
        <title>The genome sequence of a newly discovered highly antifungal drug resistant Aspergillus species, Aspergillus tanneri NIH 1004.</title>
        <authorList>
            <person name="Mounaud S."/>
            <person name="Singh I."/>
            <person name="Joardar V."/>
            <person name="Pakala S."/>
            <person name="Pakala S."/>
            <person name="Venepally P."/>
            <person name="Chung J.K."/>
            <person name="Losada L."/>
            <person name="Nierman W.C."/>
        </authorList>
    </citation>
    <scope>NUCLEOTIDE SEQUENCE [LARGE SCALE GENOMIC DNA]</scope>
    <source>
        <strain evidence="3 6">NIH1004</strain>
    </source>
</reference>
<gene>
    <name evidence="3" type="ORF">ATNIH1004_008495</name>
    <name evidence="4" type="ORF">EYZ11_008202</name>
</gene>
<keyword evidence="2" id="KW-1133">Transmembrane helix</keyword>
<feature type="transmembrane region" description="Helical" evidence="2">
    <location>
        <begin position="79"/>
        <end position="100"/>
    </location>
</feature>
<reference evidence="4 5" key="1">
    <citation type="submission" date="2019-03" db="EMBL/GenBank/DDBJ databases">
        <title>The genome sequence of a newly discovered highly antifungal drug resistant Aspergillus species, Aspergillus tanneri NIH 1004.</title>
        <authorList>
            <person name="Mounaud S."/>
            <person name="Singh I."/>
            <person name="Joardar V."/>
            <person name="Pakala S."/>
            <person name="Pakala S."/>
            <person name="Venepally P."/>
            <person name="Hoover J."/>
            <person name="Nierman W."/>
            <person name="Chung J."/>
            <person name="Losada L."/>
        </authorList>
    </citation>
    <scope>NUCLEOTIDE SEQUENCE [LARGE SCALE GENOMIC DNA]</scope>
    <source>
        <strain evidence="4 5">NIH1004</strain>
    </source>
</reference>
<feature type="compositionally biased region" description="Polar residues" evidence="1">
    <location>
        <begin position="370"/>
        <end position="403"/>
    </location>
</feature>
<evidence type="ECO:0000256" key="1">
    <source>
        <dbReference type="SAM" id="MobiDB-lite"/>
    </source>
</evidence>
<protein>
    <recommendedName>
        <fullName evidence="7">Pheromone-regulated membrane protein 6</fullName>
    </recommendedName>
</protein>
<dbReference type="PANTHER" id="PTHR36424">
    <property type="entry name" value="PHEROMONE-REGULATED MEMBRANE PROTEIN 6"/>
    <property type="match status" value="1"/>
</dbReference>
<dbReference type="EMBL" id="SOSA01000343">
    <property type="protein sequence ID" value="THC92333.1"/>
    <property type="molecule type" value="Genomic_DNA"/>
</dbReference>
<evidence type="ECO:0000313" key="4">
    <source>
        <dbReference type="EMBL" id="THC92333.1"/>
    </source>
</evidence>
<keyword evidence="2" id="KW-0812">Transmembrane</keyword>
<feature type="region of interest" description="Disordered" evidence="1">
    <location>
        <begin position="301"/>
        <end position="637"/>
    </location>
</feature>
<dbReference type="VEuPathDB" id="FungiDB:EYZ11_008202"/>
<evidence type="ECO:0000313" key="5">
    <source>
        <dbReference type="Proteomes" id="UP000308092"/>
    </source>
</evidence>
<evidence type="ECO:0008006" key="7">
    <source>
        <dbReference type="Google" id="ProtNLM"/>
    </source>
</evidence>
<dbReference type="STRING" id="1220188.A0A4S3JB20"/>
<dbReference type="PANTHER" id="PTHR36424:SF1">
    <property type="entry name" value="LOW AFFINITY K(+) TRANSPORTER 1-RELATED"/>
    <property type="match status" value="1"/>
</dbReference>
<comment type="caution">
    <text evidence="4">The sequence shown here is derived from an EMBL/GenBank/DDBJ whole genome shotgun (WGS) entry which is preliminary data.</text>
</comment>
<feature type="compositionally biased region" description="Polar residues" evidence="1">
    <location>
        <begin position="530"/>
        <end position="542"/>
    </location>
</feature>
<dbReference type="Proteomes" id="UP000308092">
    <property type="component" value="Unassembled WGS sequence"/>
</dbReference>
<dbReference type="Pfam" id="PF16944">
    <property type="entry name" value="KCH"/>
    <property type="match status" value="1"/>
</dbReference>
<keyword evidence="2" id="KW-0472">Membrane</keyword>
<feature type="transmembrane region" description="Helical" evidence="2">
    <location>
        <begin position="224"/>
        <end position="257"/>
    </location>
</feature>